<dbReference type="CDD" id="cd02440">
    <property type="entry name" value="AdoMet_MTases"/>
    <property type="match status" value="1"/>
</dbReference>
<dbReference type="InterPro" id="IPR029063">
    <property type="entry name" value="SAM-dependent_MTases_sf"/>
</dbReference>
<protein>
    <recommendedName>
        <fullName evidence="3">Methyltransferase domain-containing protein</fullName>
    </recommendedName>
</protein>
<dbReference type="OrthoDB" id="417697at2759"/>
<evidence type="ECO:0008006" key="3">
    <source>
        <dbReference type="Google" id="ProtNLM"/>
    </source>
</evidence>
<dbReference type="SUPFAM" id="SSF53335">
    <property type="entry name" value="S-adenosyl-L-methionine-dependent methyltransferases"/>
    <property type="match status" value="1"/>
</dbReference>
<organism evidence="1 2">
    <name type="scientific">Rhizodiscina lignyota</name>
    <dbReference type="NCBI Taxonomy" id="1504668"/>
    <lineage>
        <taxon>Eukaryota</taxon>
        <taxon>Fungi</taxon>
        <taxon>Dikarya</taxon>
        <taxon>Ascomycota</taxon>
        <taxon>Pezizomycotina</taxon>
        <taxon>Dothideomycetes</taxon>
        <taxon>Pleosporomycetidae</taxon>
        <taxon>Aulographales</taxon>
        <taxon>Rhizodiscinaceae</taxon>
        <taxon>Rhizodiscina</taxon>
    </lineage>
</organism>
<dbReference type="Pfam" id="PF13489">
    <property type="entry name" value="Methyltransf_23"/>
    <property type="match status" value="1"/>
</dbReference>
<feature type="non-terminal residue" evidence="1">
    <location>
        <position position="130"/>
    </location>
</feature>
<evidence type="ECO:0000313" key="1">
    <source>
        <dbReference type="EMBL" id="KAF2092819.1"/>
    </source>
</evidence>
<comment type="caution">
    <text evidence="1">The sequence shown here is derived from an EMBL/GenBank/DDBJ whole genome shotgun (WGS) entry which is preliminary data.</text>
</comment>
<accession>A0A9P4I368</accession>
<evidence type="ECO:0000313" key="2">
    <source>
        <dbReference type="Proteomes" id="UP000799772"/>
    </source>
</evidence>
<dbReference type="Proteomes" id="UP000799772">
    <property type="component" value="Unassembled WGS sequence"/>
</dbReference>
<proteinExistence type="predicted"/>
<name>A0A9P4I368_9PEZI</name>
<feature type="non-terminal residue" evidence="1">
    <location>
        <position position="1"/>
    </location>
</feature>
<keyword evidence="2" id="KW-1185">Reference proteome</keyword>
<dbReference type="EMBL" id="ML978142">
    <property type="protein sequence ID" value="KAF2092819.1"/>
    <property type="molecule type" value="Genomic_DNA"/>
</dbReference>
<sequence length="130" mass="14877">RLNLFHLLWKQRFDDRLLDPSIPIDRSDLKVADVGTGSGIWALDVFKSLPKGTIVDGLDIDLSQAPTKASLPKNISFRHYNYYETPEPELLGRYDIVHIRHTTTTIRNNDPFEVIQNVSKLLKPGGYLQF</sequence>
<gene>
    <name evidence="1" type="ORF">NA57DRAFT_12239</name>
</gene>
<reference evidence="1" key="1">
    <citation type="journal article" date="2020" name="Stud. Mycol.">
        <title>101 Dothideomycetes genomes: a test case for predicting lifestyles and emergence of pathogens.</title>
        <authorList>
            <person name="Haridas S."/>
            <person name="Albert R."/>
            <person name="Binder M."/>
            <person name="Bloem J."/>
            <person name="Labutti K."/>
            <person name="Salamov A."/>
            <person name="Andreopoulos B."/>
            <person name="Baker S."/>
            <person name="Barry K."/>
            <person name="Bills G."/>
            <person name="Bluhm B."/>
            <person name="Cannon C."/>
            <person name="Castanera R."/>
            <person name="Culley D."/>
            <person name="Daum C."/>
            <person name="Ezra D."/>
            <person name="Gonzalez J."/>
            <person name="Henrissat B."/>
            <person name="Kuo A."/>
            <person name="Liang C."/>
            <person name="Lipzen A."/>
            <person name="Lutzoni F."/>
            <person name="Magnuson J."/>
            <person name="Mondo S."/>
            <person name="Nolan M."/>
            <person name="Ohm R."/>
            <person name="Pangilinan J."/>
            <person name="Park H.-J."/>
            <person name="Ramirez L."/>
            <person name="Alfaro M."/>
            <person name="Sun H."/>
            <person name="Tritt A."/>
            <person name="Yoshinaga Y."/>
            <person name="Zwiers L.-H."/>
            <person name="Turgeon B."/>
            <person name="Goodwin S."/>
            <person name="Spatafora J."/>
            <person name="Crous P."/>
            <person name="Grigoriev I."/>
        </authorList>
    </citation>
    <scope>NUCLEOTIDE SEQUENCE</scope>
    <source>
        <strain evidence="1">CBS 133067</strain>
    </source>
</reference>
<dbReference type="Gene3D" id="3.40.50.150">
    <property type="entry name" value="Vaccinia Virus protein VP39"/>
    <property type="match status" value="1"/>
</dbReference>
<dbReference type="AlphaFoldDB" id="A0A9P4I368"/>